<gene>
    <name evidence="6" type="ORF">HA72_0721</name>
    <name evidence="7" type="ORF">MsedA_0735</name>
    <name evidence="8" type="ORF">MsedB_0735</name>
    <name evidence="9" type="ORF">MsedC_0734</name>
    <name evidence="10" type="ORF">MsedD_0735</name>
    <name evidence="11" type="ORF">MsedE_0735</name>
</gene>
<evidence type="ECO:0000313" key="13">
    <source>
        <dbReference type="Proteomes" id="UP000056255"/>
    </source>
</evidence>
<dbReference type="EMBL" id="CP012172">
    <property type="protein sequence ID" value="AKV73822.1"/>
    <property type="molecule type" value="Genomic_DNA"/>
</dbReference>
<dbReference type="Proteomes" id="UP000056255">
    <property type="component" value="Chromosome"/>
</dbReference>
<dbReference type="EMBL" id="CP012176">
    <property type="protein sequence ID" value="AKV82806.1"/>
    <property type="molecule type" value="Genomic_DNA"/>
</dbReference>
<dbReference type="EC" id="3.6.1.15" evidence="4"/>
<reference evidence="6 12" key="1">
    <citation type="journal article" date="2014" name="J. Bacteriol.">
        <title>Role of an Archaeal PitA Transporter in the Copper and Arsenic Resistance of Metallosphaera sedula, an Extreme Thermoacidophile.</title>
        <authorList>
            <person name="McCarthy S."/>
            <person name="Ai C."/>
            <person name="Wheaton G."/>
            <person name="Tevatia R."/>
            <person name="Eckrich V."/>
            <person name="Kelly R."/>
            <person name="Blum P."/>
        </authorList>
    </citation>
    <scope>NUCLEOTIDE SEQUENCE [LARGE SCALE GENOMIC DNA]</scope>
    <source>
        <strain evidence="6 12">CuR1</strain>
    </source>
</reference>
<dbReference type="PANTHER" id="PTHR43146:SF1">
    <property type="entry name" value="CANCER-RELATED NUCLEOSIDE-TRIPHOSPHATASE"/>
    <property type="match status" value="1"/>
</dbReference>
<evidence type="ECO:0000256" key="4">
    <source>
        <dbReference type="HAMAP-Rule" id="MF_00796"/>
    </source>
</evidence>
<dbReference type="GeneID" id="91755174"/>
<proteinExistence type="inferred from homology"/>
<evidence type="ECO:0000313" key="10">
    <source>
        <dbReference type="EMBL" id="AKV80559.1"/>
    </source>
</evidence>
<dbReference type="InterPro" id="IPR003593">
    <property type="entry name" value="AAA+_ATPase"/>
</dbReference>
<dbReference type="GO" id="GO:0005524">
    <property type="term" value="F:ATP binding"/>
    <property type="evidence" value="ECO:0007669"/>
    <property type="project" value="UniProtKB-UniRule"/>
</dbReference>
<evidence type="ECO:0000313" key="6">
    <source>
        <dbReference type="EMBL" id="AIM26883.1"/>
    </source>
</evidence>
<evidence type="ECO:0000313" key="9">
    <source>
        <dbReference type="EMBL" id="AKV78314.1"/>
    </source>
</evidence>
<evidence type="ECO:0000313" key="15">
    <source>
        <dbReference type="Proteomes" id="UP000062398"/>
    </source>
</evidence>
<dbReference type="EMBL" id="CP012173">
    <property type="protein sequence ID" value="AKV76063.1"/>
    <property type="molecule type" value="Genomic_DNA"/>
</dbReference>
<dbReference type="Proteomes" id="UP000068832">
    <property type="component" value="Chromosome"/>
</dbReference>
<dbReference type="SMART" id="SM00382">
    <property type="entry name" value="AAA"/>
    <property type="match status" value="1"/>
</dbReference>
<keyword evidence="2 4" id="KW-0378">Hydrolase</keyword>
<dbReference type="Proteomes" id="UP000062475">
    <property type="component" value="Chromosome"/>
</dbReference>
<dbReference type="EMBL" id="CP008822">
    <property type="protein sequence ID" value="AIM26883.1"/>
    <property type="molecule type" value="Genomic_DNA"/>
</dbReference>
<keyword evidence="1 4" id="KW-0547">Nucleotide-binding</keyword>
<dbReference type="RefSeq" id="WP_012020683.1">
    <property type="nucleotide sequence ID" value="NZ_CP008822.1"/>
</dbReference>
<keyword evidence="3 4" id="KW-0067">ATP-binding</keyword>
<dbReference type="PATRIC" id="fig|43687.5.peg.737"/>
<evidence type="ECO:0000313" key="16">
    <source>
        <dbReference type="Proteomes" id="UP000062475"/>
    </source>
</evidence>
<dbReference type="SUPFAM" id="SSF52540">
    <property type="entry name" value="P-loop containing nucleoside triphosphate hydrolases"/>
    <property type="match status" value="1"/>
</dbReference>
<dbReference type="PANTHER" id="PTHR43146">
    <property type="entry name" value="CANCER-RELATED NUCLEOSIDE-TRIPHOSPHATASE"/>
    <property type="match status" value="1"/>
</dbReference>
<comment type="catalytic activity">
    <reaction evidence="4">
        <text>a ribonucleoside 5'-triphosphate + H2O = a ribonucleoside 5'-diphosphate + phosphate + H(+)</text>
        <dbReference type="Rhea" id="RHEA:23680"/>
        <dbReference type="ChEBI" id="CHEBI:15377"/>
        <dbReference type="ChEBI" id="CHEBI:15378"/>
        <dbReference type="ChEBI" id="CHEBI:43474"/>
        <dbReference type="ChEBI" id="CHEBI:57930"/>
        <dbReference type="ChEBI" id="CHEBI:61557"/>
        <dbReference type="EC" id="3.6.1.15"/>
    </reaction>
</comment>
<evidence type="ECO:0000313" key="14">
    <source>
        <dbReference type="Proteomes" id="UP000061362"/>
    </source>
</evidence>
<dbReference type="EMBL" id="CP012174">
    <property type="protein sequence ID" value="AKV78314.1"/>
    <property type="molecule type" value="Genomic_DNA"/>
</dbReference>
<dbReference type="AlphaFoldDB" id="A0A088E4H6"/>
<evidence type="ECO:0000259" key="5">
    <source>
        <dbReference type="SMART" id="SM00382"/>
    </source>
</evidence>
<reference evidence="11 13" key="3">
    <citation type="submission" date="2015-07" db="EMBL/GenBank/DDBJ databases">
        <title>Physiological, transcriptional responses and genome re-sequencing of acid resistant extremely thermoacidophilic Metallosphaera sedula SARC-M1.</title>
        <authorList>
            <person name="Ai C."/>
            <person name="McCarthy S."/>
            <person name="Eckrich V."/>
            <person name="Rudrappa D."/>
            <person name="Qiu G."/>
            <person name="Blum P."/>
        </authorList>
    </citation>
    <scope>NUCLEOTIDE SEQUENCE [LARGE SCALE GENOMIC DNA]</scope>
    <source>
        <strain evidence="11 13">SARC-M1</strain>
    </source>
</reference>
<name>A0A088E4H6_9CREN</name>
<evidence type="ECO:0000313" key="8">
    <source>
        <dbReference type="EMBL" id="AKV76063.1"/>
    </source>
</evidence>
<dbReference type="Proteomes" id="UP000062398">
    <property type="component" value="Chromosome"/>
</dbReference>
<evidence type="ECO:0000256" key="3">
    <source>
        <dbReference type="ARBA" id="ARBA00022840"/>
    </source>
</evidence>
<evidence type="ECO:0000313" key="17">
    <source>
        <dbReference type="Proteomes" id="UP000068832"/>
    </source>
</evidence>
<evidence type="ECO:0000313" key="12">
    <source>
        <dbReference type="Proteomes" id="UP000029084"/>
    </source>
</evidence>
<organism evidence="6 12">
    <name type="scientific">Metallosphaera sedula</name>
    <dbReference type="NCBI Taxonomy" id="43687"/>
    <lineage>
        <taxon>Archaea</taxon>
        <taxon>Thermoproteota</taxon>
        <taxon>Thermoprotei</taxon>
        <taxon>Sulfolobales</taxon>
        <taxon>Sulfolobaceae</taxon>
        <taxon>Metallosphaera</taxon>
    </lineage>
</organism>
<dbReference type="GO" id="GO:0017111">
    <property type="term" value="F:ribonucleoside triphosphate phosphatase activity"/>
    <property type="evidence" value="ECO:0007669"/>
    <property type="project" value="UniProtKB-UniRule"/>
</dbReference>
<dbReference type="HAMAP" id="MF_00796">
    <property type="entry name" value="NTPase_1"/>
    <property type="match status" value="1"/>
</dbReference>
<dbReference type="InterPro" id="IPR027417">
    <property type="entry name" value="P-loop_NTPase"/>
</dbReference>
<dbReference type="Pfam" id="PF03266">
    <property type="entry name" value="NTPase_1"/>
    <property type="match status" value="1"/>
</dbReference>
<accession>A0A088E4H6</accession>
<dbReference type="Proteomes" id="UP000029084">
    <property type="component" value="Chromosome"/>
</dbReference>
<reference evidence="14 15" key="2">
    <citation type="journal article" date="2015" name="Genome Announc.">
        <title>Complete Genome Sequences of Evolved Arsenate-Resistant Metallosphaera sedula Strains.</title>
        <authorList>
            <person name="Ai C."/>
            <person name="McCarthy S."/>
            <person name="Schackwitz W."/>
            <person name="Martin J."/>
            <person name="Lipzen A."/>
            <person name="Blum P."/>
        </authorList>
    </citation>
    <scope>NUCLEOTIDE SEQUENCE [LARGE SCALE GENOMIC DNA]</scope>
    <source>
        <strain evidence="9 15">ARS120-1</strain>
        <strain evidence="10 14">ARS120-2</strain>
        <strain evidence="7 17">ARS50-1</strain>
        <strain evidence="8 16">ARS50-2</strain>
    </source>
</reference>
<feature type="binding site" evidence="4">
    <location>
        <begin position="18"/>
        <end position="25"/>
    </location>
    <ligand>
        <name>ATP</name>
        <dbReference type="ChEBI" id="CHEBI:30616"/>
    </ligand>
</feature>
<dbReference type="Gene3D" id="3.40.50.300">
    <property type="entry name" value="P-loop containing nucleotide triphosphate hydrolases"/>
    <property type="match status" value="1"/>
</dbReference>
<protein>
    <recommendedName>
        <fullName evidence="4">Nucleoside-triphosphatase HA72_0721</fullName>
        <shortName evidence="4">NTPase</shortName>
        <ecNumber evidence="4">3.6.1.15</ecNumber>
    </recommendedName>
    <alternativeName>
        <fullName evidence="4">Nucleoside triphosphate phosphohydrolase</fullName>
    </alternativeName>
</protein>
<dbReference type="EMBL" id="CP012175">
    <property type="protein sequence ID" value="AKV80559.1"/>
    <property type="molecule type" value="Genomic_DNA"/>
</dbReference>
<dbReference type="CDD" id="cd19482">
    <property type="entry name" value="RecA-like_Thep1"/>
    <property type="match status" value="1"/>
</dbReference>
<dbReference type="Proteomes" id="UP000061362">
    <property type="component" value="Chromosome"/>
</dbReference>
<dbReference type="InterPro" id="IPR004948">
    <property type="entry name" value="Nuc-triphosphatase_THEP1"/>
</dbReference>
<dbReference type="SMR" id="A0A088E4H6"/>
<dbReference type="OMA" id="VTAVQNC"/>
<dbReference type="OrthoDB" id="52698at2157"/>
<sequence>MQNSPWFKENPLRLFITGRPGVGKTTLIKGLVSELRELKIAGFYTEEVRERGERTGFLFVVIGDGSCPLASTKPIGKERVGRYFVVDSLTLLPQVKQRLEVADLVIMDEIGPMEKKIGDLWKLIQGVLSSNKPVVASVHRSMNIEGKRYELTPVNRDRVREDILNEIRRYFGTKQDTFSL</sequence>
<feature type="binding site" evidence="4">
    <location>
        <begin position="104"/>
        <end position="111"/>
    </location>
    <ligand>
        <name>ATP</name>
        <dbReference type="ChEBI" id="CHEBI:30616"/>
    </ligand>
</feature>
<feature type="domain" description="AAA+ ATPase" evidence="5">
    <location>
        <begin position="10"/>
        <end position="158"/>
    </location>
</feature>
<evidence type="ECO:0000256" key="2">
    <source>
        <dbReference type="ARBA" id="ARBA00022801"/>
    </source>
</evidence>
<evidence type="ECO:0000313" key="7">
    <source>
        <dbReference type="EMBL" id="AKV73822.1"/>
    </source>
</evidence>
<comment type="function">
    <text evidence="4">Has nucleotide phosphatase activity towards ATP, GTP, CTP, TTP and UTP. May hydrolyze nucleoside diphosphates with lower efficiency.</text>
</comment>
<evidence type="ECO:0000256" key="1">
    <source>
        <dbReference type="ARBA" id="ARBA00022741"/>
    </source>
</evidence>
<comment type="similarity">
    <text evidence="4">Belongs to the THEP1 NTPase family.</text>
</comment>
<evidence type="ECO:0000313" key="11">
    <source>
        <dbReference type="EMBL" id="AKV82806.1"/>
    </source>
</evidence>